<dbReference type="Proteomes" id="UP000001692">
    <property type="component" value="Chromosome 2"/>
</dbReference>
<evidence type="ECO:0000313" key="2">
    <source>
        <dbReference type="Proteomes" id="UP000001692"/>
    </source>
</evidence>
<reference evidence="1 2" key="1">
    <citation type="journal article" date="2008" name="Genome Res.">
        <title>Genome sequence of the beta-rhizobium Cupriavidus taiwanensis and comparative genomics of rhizobia.</title>
        <authorList>
            <person name="Amadou C."/>
            <person name="Pascal G."/>
            <person name="Mangenot S."/>
            <person name="Glew M."/>
            <person name="Bontemps C."/>
            <person name="Capela D."/>
            <person name="Carrere S."/>
            <person name="Cruveiller S."/>
            <person name="Dossat C."/>
            <person name="Lajus A."/>
            <person name="Marchetti M."/>
            <person name="Poinsot V."/>
            <person name="Rouy Z."/>
            <person name="Servin B."/>
            <person name="Saad M."/>
            <person name="Schenowitz C."/>
            <person name="Barbe V."/>
            <person name="Batut J."/>
            <person name="Medigue C."/>
            <person name="Masson-Boivin C."/>
        </authorList>
    </citation>
    <scope>NUCLEOTIDE SEQUENCE [LARGE SCALE GENOMIC DNA]</scope>
    <source>
        <strain evidence="2">DSM 17343 / BCRC 17206 / CCUG 44338 / CIP 107171 / LMG 19424 / R1</strain>
    </source>
</reference>
<name>B3R9M3_CUPTR</name>
<dbReference type="EMBL" id="CU633750">
    <property type="protein sequence ID" value="CAQ71598.1"/>
    <property type="molecule type" value="Genomic_DNA"/>
</dbReference>
<accession>B3R9M3</accession>
<dbReference type="HOGENOM" id="CLU_2698438_0_0_4"/>
<gene>
    <name evidence="1" type="ordered locus">RALTA_B0987</name>
</gene>
<evidence type="ECO:0000313" key="1">
    <source>
        <dbReference type="EMBL" id="CAQ71598.1"/>
    </source>
</evidence>
<dbReference type="KEGG" id="cti:RALTA_B0987"/>
<sequence>MGDTVALNDFGLQQIYGNSRGGLSHMKTLQMKITHVDRESMTYPEETFPVEVDNADINMFLIDHWCFDVVEPA</sequence>
<keyword evidence="2" id="KW-1185">Reference proteome</keyword>
<proteinExistence type="predicted"/>
<protein>
    <submittedName>
        <fullName evidence="1">Uncharacterized protein</fullName>
    </submittedName>
</protein>
<organism evidence="1 2">
    <name type="scientific">Cupriavidus taiwanensis (strain DSM 17343 / BCRC 17206 / CCUG 44338 / CIP 107171 / LMG 19424 / R1)</name>
    <name type="common">Ralstonia taiwanensis (strain LMG 19424)</name>
    <dbReference type="NCBI Taxonomy" id="977880"/>
    <lineage>
        <taxon>Bacteria</taxon>
        <taxon>Pseudomonadati</taxon>
        <taxon>Pseudomonadota</taxon>
        <taxon>Betaproteobacteria</taxon>
        <taxon>Burkholderiales</taxon>
        <taxon>Burkholderiaceae</taxon>
        <taxon>Cupriavidus</taxon>
    </lineage>
</organism>
<dbReference type="AlphaFoldDB" id="B3R9M3"/>